<dbReference type="GO" id="GO:0006886">
    <property type="term" value="P:intracellular protein transport"/>
    <property type="evidence" value="ECO:0007669"/>
    <property type="project" value="TreeGrafter"/>
</dbReference>
<dbReference type="PANTHER" id="PTHR46467">
    <property type="entry name" value="TETHER CONTAINING UBX DOMAIN FOR GLUT4"/>
    <property type="match status" value="1"/>
</dbReference>
<dbReference type="GO" id="GO:0042593">
    <property type="term" value="P:glucose homeostasis"/>
    <property type="evidence" value="ECO:0007669"/>
    <property type="project" value="TreeGrafter"/>
</dbReference>
<dbReference type="PANTHER" id="PTHR46467:SF1">
    <property type="entry name" value="TETHER CONTAINING UBX DOMAIN FOR GLUT4"/>
    <property type="match status" value="1"/>
</dbReference>
<reference evidence="1" key="1">
    <citation type="submission" date="2014-12" db="EMBL/GenBank/DDBJ databases">
        <title>Insight into the proteome of Arion vulgaris.</title>
        <authorList>
            <person name="Aradska J."/>
            <person name="Bulat T."/>
            <person name="Smidak R."/>
            <person name="Sarate P."/>
            <person name="Gangsoo J."/>
            <person name="Sialana F."/>
            <person name="Bilban M."/>
            <person name="Lubec G."/>
        </authorList>
    </citation>
    <scope>NUCLEOTIDE SEQUENCE</scope>
    <source>
        <tissue evidence="1">Skin</tissue>
    </source>
</reference>
<sequence length="93" mass="10084">EHLSNHNEEFYLYTAPPKKILKDKTSSLAACHLAPAAVVYCGSESQKELLLTKKKKISHRLEAEAQVSRVLHSTIDGATFSTAGASTSAVRTT</sequence>
<dbReference type="GO" id="GO:0012506">
    <property type="term" value="C:vesicle membrane"/>
    <property type="evidence" value="ECO:0007669"/>
    <property type="project" value="TreeGrafter"/>
</dbReference>
<evidence type="ECO:0000313" key="1">
    <source>
        <dbReference type="EMBL" id="CEK51826.1"/>
    </source>
</evidence>
<proteinExistence type="predicted"/>
<name>A0A0B6Y7L5_9EUPU</name>
<dbReference type="GO" id="GO:0005634">
    <property type="term" value="C:nucleus"/>
    <property type="evidence" value="ECO:0007669"/>
    <property type="project" value="TreeGrafter"/>
</dbReference>
<feature type="non-terminal residue" evidence="1">
    <location>
        <position position="1"/>
    </location>
</feature>
<accession>A0A0B6Y7L5</accession>
<feature type="non-terminal residue" evidence="1">
    <location>
        <position position="93"/>
    </location>
</feature>
<dbReference type="EMBL" id="HACG01004961">
    <property type="protein sequence ID" value="CEK51826.1"/>
    <property type="molecule type" value="Transcribed_RNA"/>
</dbReference>
<gene>
    <name evidence="1" type="primary">ORF14583</name>
</gene>
<dbReference type="GO" id="GO:0005737">
    <property type="term" value="C:cytoplasm"/>
    <property type="evidence" value="ECO:0007669"/>
    <property type="project" value="TreeGrafter"/>
</dbReference>
<dbReference type="AlphaFoldDB" id="A0A0B6Y7L5"/>
<protein>
    <submittedName>
        <fullName evidence="1">Uncharacterized protein</fullName>
    </submittedName>
</protein>
<organism evidence="1">
    <name type="scientific">Arion vulgaris</name>
    <dbReference type="NCBI Taxonomy" id="1028688"/>
    <lineage>
        <taxon>Eukaryota</taxon>
        <taxon>Metazoa</taxon>
        <taxon>Spiralia</taxon>
        <taxon>Lophotrochozoa</taxon>
        <taxon>Mollusca</taxon>
        <taxon>Gastropoda</taxon>
        <taxon>Heterobranchia</taxon>
        <taxon>Euthyneura</taxon>
        <taxon>Panpulmonata</taxon>
        <taxon>Eupulmonata</taxon>
        <taxon>Stylommatophora</taxon>
        <taxon>Helicina</taxon>
        <taxon>Arionoidea</taxon>
        <taxon>Arionidae</taxon>
        <taxon>Arion</taxon>
    </lineage>
</organism>